<gene>
    <name evidence="2" type="ORF">GSMUA_194430.1</name>
</gene>
<dbReference type="Gramene" id="Ma03_t24130.1">
    <property type="protein sequence ID" value="Ma03_p24130.1"/>
    <property type="gene ID" value="Ma03_g24130"/>
</dbReference>
<dbReference type="OMA" id="WHAHSPA"/>
<dbReference type="InParanoid" id="A0A804IFN0"/>
<evidence type="ECO:0000313" key="2">
    <source>
        <dbReference type="EMBL" id="CAG1851123.1"/>
    </source>
</evidence>
<feature type="compositionally biased region" description="Basic and acidic residues" evidence="1">
    <location>
        <begin position="221"/>
        <end position="232"/>
    </location>
</feature>
<feature type="region of interest" description="Disordered" evidence="1">
    <location>
        <begin position="135"/>
        <end position="163"/>
    </location>
</feature>
<feature type="compositionally biased region" description="Polar residues" evidence="1">
    <location>
        <begin position="315"/>
        <end position="325"/>
    </location>
</feature>
<evidence type="ECO:0000313" key="3">
    <source>
        <dbReference type="EnsemblPlants" id="Ma03_p24130.1"/>
    </source>
</evidence>
<feature type="region of interest" description="Disordered" evidence="1">
    <location>
        <begin position="25"/>
        <end position="81"/>
    </location>
</feature>
<dbReference type="Proteomes" id="UP000012960">
    <property type="component" value="Unplaced"/>
</dbReference>
<dbReference type="EMBL" id="HG996468">
    <property type="protein sequence ID" value="CAG1851123.1"/>
    <property type="molecule type" value="Genomic_DNA"/>
</dbReference>
<reference evidence="3" key="2">
    <citation type="submission" date="2021-05" db="UniProtKB">
        <authorList>
            <consortium name="EnsemblPlants"/>
        </authorList>
    </citation>
    <scope>IDENTIFICATION</scope>
    <source>
        <strain evidence="3">subsp. malaccensis</strain>
    </source>
</reference>
<accession>A0A804IFN0</accession>
<feature type="compositionally biased region" description="Polar residues" evidence="1">
    <location>
        <begin position="342"/>
        <end position="355"/>
    </location>
</feature>
<feature type="compositionally biased region" description="Basic and acidic residues" evidence="1">
    <location>
        <begin position="326"/>
        <end position="338"/>
    </location>
</feature>
<reference evidence="2" key="1">
    <citation type="submission" date="2021-03" db="EMBL/GenBank/DDBJ databases">
        <authorList>
            <consortium name="Genoscope - CEA"/>
            <person name="William W."/>
        </authorList>
    </citation>
    <scope>NUCLEOTIDE SEQUENCE</scope>
    <source>
        <strain evidence="2">Doubled-haploid Pahang</strain>
    </source>
</reference>
<evidence type="ECO:0000313" key="4">
    <source>
        <dbReference type="Proteomes" id="UP000012960"/>
    </source>
</evidence>
<dbReference type="EnsemblPlants" id="Ma03_t24130.1">
    <property type="protein sequence ID" value="Ma03_p24130.1"/>
    <property type="gene ID" value="Ma03_g24130"/>
</dbReference>
<dbReference type="AlphaFoldDB" id="A0A804IFN0"/>
<dbReference type="PANTHER" id="PTHR36386:SF1">
    <property type="entry name" value="OS06G0683900 PROTEIN"/>
    <property type="match status" value="1"/>
</dbReference>
<feature type="region of interest" description="Disordered" evidence="1">
    <location>
        <begin position="175"/>
        <end position="456"/>
    </location>
</feature>
<dbReference type="PANTHER" id="PTHR36386">
    <property type="entry name" value="OS06G0683900 PROTEIN"/>
    <property type="match status" value="1"/>
</dbReference>
<sequence length="543" mass="58400">MGLPTLSDSVASPNLQIWNNAAFDDGSASKATSSHPPPVRSVSTNPCGSSLDLDPSKENRSPDSAKPLAAHKKPAARVAFREDDKSIDEEIEKIEGEIAGLQSRLEALRVKKAENSSTAAEAVGRMRGRIVPAKFMDLKQGTPPMPASKRMEPSPVASAGLRRRGLSLGPLEILATPAKSLDPKRTAAKNLWPSALKKKTQESPAPSAKVDRRGLSLGPLEIHESFTLDQPHKASGTPLRSVQSCKKPSSQKLQDSKEVKGATKERGKSLTPKPRPPATAAKKTASDAKKAAGTPATVRLRQRSVSLGPAEIASNARSCRPNNPHQDGEKTTKTDKLPRHGSSMSPKSRQPSTTAAKKPAKEDQTLGGVRPKALFQENSSTSSCKRPSKTAKVRVVPSRYSLASTRTVGDEPGCKRRKWSLPELGKEKTRGPRRRSSGPALDCKRSQGSDLSEDQVMMDSKIPDNLDAEVSCPSLVQESPPSVMKIAETLPKIKTLRCNTESPRDSGCVKRAVELVGRKSYFAVAEGEELSSPCEALNFHEHM</sequence>
<keyword evidence="4" id="KW-1185">Reference proteome</keyword>
<proteinExistence type="predicted"/>
<feature type="compositionally biased region" description="Polar residues" evidence="1">
    <location>
        <begin position="238"/>
        <end position="253"/>
    </location>
</feature>
<dbReference type="OrthoDB" id="1932658at2759"/>
<feature type="compositionally biased region" description="Polar residues" evidence="1">
    <location>
        <begin position="376"/>
        <end position="385"/>
    </location>
</feature>
<dbReference type="KEGG" id="mus:103979058"/>
<evidence type="ECO:0000256" key="1">
    <source>
        <dbReference type="SAM" id="MobiDB-lite"/>
    </source>
</evidence>
<organism evidence="3 4">
    <name type="scientific">Musa acuminata subsp. malaccensis</name>
    <name type="common">Wild banana</name>
    <name type="synonym">Musa malaccensis</name>
    <dbReference type="NCBI Taxonomy" id="214687"/>
    <lineage>
        <taxon>Eukaryota</taxon>
        <taxon>Viridiplantae</taxon>
        <taxon>Streptophyta</taxon>
        <taxon>Embryophyta</taxon>
        <taxon>Tracheophyta</taxon>
        <taxon>Spermatophyta</taxon>
        <taxon>Magnoliopsida</taxon>
        <taxon>Liliopsida</taxon>
        <taxon>Zingiberales</taxon>
        <taxon>Musaceae</taxon>
        <taxon>Musa</taxon>
    </lineage>
</organism>
<feature type="compositionally biased region" description="Basic and acidic residues" evidence="1">
    <location>
        <begin position="54"/>
        <end position="63"/>
    </location>
</feature>
<dbReference type="FunCoup" id="A0A804IFN0">
    <property type="interactions" value="5"/>
</dbReference>
<protein>
    <submittedName>
        <fullName evidence="2">(wild Malaysian banana) hypothetical protein</fullName>
    </submittedName>
</protein>
<feature type="compositionally biased region" description="Basic and acidic residues" evidence="1">
    <location>
        <begin position="254"/>
        <end position="268"/>
    </location>
</feature>
<name>A0A804IFN0_MUSAM</name>